<dbReference type="GO" id="GO:0016887">
    <property type="term" value="F:ATP hydrolysis activity"/>
    <property type="evidence" value="ECO:0007669"/>
    <property type="project" value="InterPro"/>
</dbReference>
<dbReference type="RefSeq" id="WP_162281188.1">
    <property type="nucleotide sequence ID" value="NZ_CP028011.2"/>
</dbReference>
<dbReference type="Gene3D" id="3.40.50.300">
    <property type="entry name" value="P-loop containing nucleotide triphosphate hydrolases"/>
    <property type="match status" value="1"/>
</dbReference>
<dbReference type="PANTHER" id="PTHR24221">
    <property type="entry name" value="ATP-BINDING CASSETTE SUB-FAMILY B"/>
    <property type="match status" value="1"/>
</dbReference>
<keyword evidence="2" id="KW-0547">Nucleotide-binding</keyword>
<evidence type="ECO:0000313" key="2">
    <source>
        <dbReference type="EMBL" id="QMT27563.1"/>
    </source>
</evidence>
<sequence length="73" mass="8194">EKIYDGNRLLKEHIQTIKLNDISFGYYQNRPLVLNGISLKIEKGKKIALVGPSGGGKSTVAQLLVRFYETTTR</sequence>
<dbReference type="Proteomes" id="UP000464780">
    <property type="component" value="Plasmid unnamed_13"/>
</dbReference>
<feature type="domain" description="ABC transporter" evidence="1">
    <location>
        <begin position="34"/>
        <end position="70"/>
    </location>
</feature>
<dbReference type="InterPro" id="IPR027417">
    <property type="entry name" value="P-loop_NTPase"/>
</dbReference>
<reference evidence="2 3" key="1">
    <citation type="submission" date="2018-03" db="EMBL/GenBank/DDBJ databases">
        <title>The complete genome of bacterial strain SGAir0260.</title>
        <authorList>
            <person name="Schuster S.C."/>
        </authorList>
    </citation>
    <scope>NUCLEOTIDE SEQUENCE [LARGE SCALE GENOMIC DNA]</scope>
    <source>
        <strain evidence="2 3">SGAir0260</strain>
        <plasmid evidence="2 3">unnamed_13</plasmid>
    </source>
</reference>
<dbReference type="Pfam" id="PF00005">
    <property type="entry name" value="ABC_tran"/>
    <property type="match status" value="1"/>
</dbReference>
<geneLocation type="plasmid" evidence="2 3">
    <name>unnamed_13</name>
</geneLocation>
<keyword evidence="2" id="KW-0614">Plasmid</keyword>
<dbReference type="PANTHER" id="PTHR24221:SF503">
    <property type="entry name" value="MITOCHONDRIAL POTASSIUM CHANNEL ATP-BINDING SUBUNIT"/>
    <property type="match status" value="1"/>
</dbReference>
<feature type="non-terminal residue" evidence="2">
    <location>
        <position position="1"/>
    </location>
</feature>
<name>A0AB73VAG2_BACCE</name>
<dbReference type="GO" id="GO:0005524">
    <property type="term" value="F:ATP binding"/>
    <property type="evidence" value="ECO:0007669"/>
    <property type="project" value="UniProtKB-KW"/>
</dbReference>
<gene>
    <name evidence="2" type="ORF">C1N66_33185</name>
</gene>
<accession>A0AB73VAG2</accession>
<evidence type="ECO:0000259" key="1">
    <source>
        <dbReference type="Pfam" id="PF00005"/>
    </source>
</evidence>
<organism evidence="2 3">
    <name type="scientific">Bacillus cereus</name>
    <dbReference type="NCBI Taxonomy" id="1396"/>
    <lineage>
        <taxon>Bacteria</taxon>
        <taxon>Bacillati</taxon>
        <taxon>Bacillota</taxon>
        <taxon>Bacilli</taxon>
        <taxon>Bacillales</taxon>
        <taxon>Bacillaceae</taxon>
        <taxon>Bacillus</taxon>
        <taxon>Bacillus cereus group</taxon>
    </lineage>
</organism>
<protein>
    <submittedName>
        <fullName evidence="2">ATP-binding cassette domain-containing protein</fullName>
    </submittedName>
</protein>
<proteinExistence type="predicted"/>
<dbReference type="InterPro" id="IPR039421">
    <property type="entry name" value="Type_1_exporter"/>
</dbReference>
<dbReference type="GO" id="GO:0016020">
    <property type="term" value="C:membrane"/>
    <property type="evidence" value="ECO:0007669"/>
    <property type="project" value="TreeGrafter"/>
</dbReference>
<evidence type="ECO:0000313" key="3">
    <source>
        <dbReference type="Proteomes" id="UP000464780"/>
    </source>
</evidence>
<keyword evidence="2" id="KW-0067">ATP-binding</keyword>
<dbReference type="GO" id="GO:0042626">
    <property type="term" value="F:ATPase-coupled transmembrane transporter activity"/>
    <property type="evidence" value="ECO:0007669"/>
    <property type="project" value="TreeGrafter"/>
</dbReference>
<dbReference type="InterPro" id="IPR003439">
    <property type="entry name" value="ABC_transporter-like_ATP-bd"/>
</dbReference>
<dbReference type="AlphaFoldDB" id="A0AB73VAG2"/>
<dbReference type="SUPFAM" id="SSF52540">
    <property type="entry name" value="P-loop containing nucleoside triphosphate hydrolases"/>
    <property type="match status" value="1"/>
</dbReference>
<dbReference type="EMBL" id="CP028011">
    <property type="protein sequence ID" value="QMT27563.1"/>
    <property type="molecule type" value="Genomic_DNA"/>
</dbReference>